<protein>
    <recommendedName>
        <fullName evidence="3">DUF742 domain-containing protein</fullName>
    </recommendedName>
</protein>
<accession>A0A8J3K1E8</accession>
<dbReference type="Pfam" id="PF05331">
    <property type="entry name" value="DUF742"/>
    <property type="match status" value="1"/>
</dbReference>
<dbReference type="PANTHER" id="PTHR36221">
    <property type="entry name" value="DUF742 DOMAIN-CONTAINING PROTEIN"/>
    <property type="match status" value="1"/>
</dbReference>
<organism evidence="1 2">
    <name type="scientific">Catellatospora chokoriensis</name>
    <dbReference type="NCBI Taxonomy" id="310353"/>
    <lineage>
        <taxon>Bacteria</taxon>
        <taxon>Bacillati</taxon>
        <taxon>Actinomycetota</taxon>
        <taxon>Actinomycetes</taxon>
        <taxon>Micromonosporales</taxon>
        <taxon>Micromonosporaceae</taxon>
        <taxon>Catellatospora</taxon>
    </lineage>
</organism>
<dbReference type="RefSeq" id="WP_239120813.1">
    <property type="nucleotide sequence ID" value="NZ_BAAALB010000017.1"/>
</dbReference>
<proteinExistence type="predicted"/>
<sequence>MNVAQPLEPDGLPDDGLLWVDDEAGPLIRPYAMTSGRTRPRHHDLDLIAVVVATRPTLPSDGGLGSVYAEIMAVCQRPVSVAEIASYLRLPAGTVRVLLSDLLERRLVRRRAPVNVNQLPSADILKAVIDGIRAL</sequence>
<reference evidence="1 2" key="1">
    <citation type="submission" date="2021-01" db="EMBL/GenBank/DDBJ databases">
        <title>Whole genome shotgun sequence of Catellatospora chokoriensis NBRC 107358.</title>
        <authorList>
            <person name="Komaki H."/>
            <person name="Tamura T."/>
        </authorList>
    </citation>
    <scope>NUCLEOTIDE SEQUENCE [LARGE SCALE GENOMIC DNA]</scope>
    <source>
        <strain evidence="1 2">NBRC 107358</strain>
    </source>
</reference>
<keyword evidence="2" id="KW-1185">Reference proteome</keyword>
<evidence type="ECO:0000313" key="2">
    <source>
        <dbReference type="Proteomes" id="UP000619293"/>
    </source>
</evidence>
<dbReference type="EMBL" id="BONG01000043">
    <property type="protein sequence ID" value="GIF92309.1"/>
    <property type="molecule type" value="Genomic_DNA"/>
</dbReference>
<comment type="caution">
    <text evidence="1">The sequence shown here is derived from an EMBL/GenBank/DDBJ whole genome shotgun (WGS) entry which is preliminary data.</text>
</comment>
<gene>
    <name evidence="1" type="ORF">Cch02nite_57530</name>
</gene>
<evidence type="ECO:0000313" key="1">
    <source>
        <dbReference type="EMBL" id="GIF92309.1"/>
    </source>
</evidence>
<dbReference type="PANTHER" id="PTHR36221:SF1">
    <property type="entry name" value="DUF742 DOMAIN-CONTAINING PROTEIN"/>
    <property type="match status" value="1"/>
</dbReference>
<evidence type="ECO:0008006" key="3">
    <source>
        <dbReference type="Google" id="ProtNLM"/>
    </source>
</evidence>
<dbReference type="Proteomes" id="UP000619293">
    <property type="component" value="Unassembled WGS sequence"/>
</dbReference>
<name>A0A8J3K1E8_9ACTN</name>
<dbReference type="InterPro" id="IPR007995">
    <property type="entry name" value="DUF742"/>
</dbReference>
<dbReference type="InterPro" id="IPR036390">
    <property type="entry name" value="WH_DNA-bd_sf"/>
</dbReference>
<dbReference type="SUPFAM" id="SSF46785">
    <property type="entry name" value="Winged helix' DNA-binding domain"/>
    <property type="match status" value="1"/>
</dbReference>
<dbReference type="AlphaFoldDB" id="A0A8J3K1E8"/>